<comment type="cofactor">
    <cofactor evidence="1">
        <name>heme</name>
        <dbReference type="ChEBI" id="CHEBI:30413"/>
    </cofactor>
</comment>
<evidence type="ECO:0000256" key="3">
    <source>
        <dbReference type="ARBA" id="ARBA00022617"/>
    </source>
</evidence>
<keyword evidence="5 6" id="KW-0408">Iron</keyword>
<keyword evidence="6" id="KW-0560">Oxidoreductase</keyword>
<evidence type="ECO:0000256" key="2">
    <source>
        <dbReference type="ARBA" id="ARBA00010617"/>
    </source>
</evidence>
<dbReference type="EMBL" id="JAIPUX010000439">
    <property type="protein sequence ID" value="KAH0629572.1"/>
    <property type="molecule type" value="Genomic_DNA"/>
</dbReference>
<evidence type="ECO:0000313" key="7">
    <source>
        <dbReference type="EMBL" id="KAH0629572.1"/>
    </source>
</evidence>
<protein>
    <submittedName>
        <fullName evidence="7">Uncharacterized protein</fullName>
    </submittedName>
</protein>
<evidence type="ECO:0000256" key="6">
    <source>
        <dbReference type="RuleBase" id="RU000461"/>
    </source>
</evidence>
<dbReference type="PROSITE" id="PS00086">
    <property type="entry name" value="CYTOCHROME_P450"/>
    <property type="match status" value="1"/>
</dbReference>
<gene>
    <name evidence="7" type="ORF">JD844_011743</name>
</gene>
<comment type="similarity">
    <text evidence="2 6">Belongs to the cytochrome P450 family.</text>
</comment>
<dbReference type="PRINTS" id="PR00385">
    <property type="entry name" value="P450"/>
</dbReference>
<name>A0ABQ7TJE2_PHRPL</name>
<dbReference type="PANTHER" id="PTHR24300:SF389">
    <property type="entry name" value="CYTOCHROME P450 2C20"/>
    <property type="match status" value="1"/>
</dbReference>
<dbReference type="PANTHER" id="PTHR24300">
    <property type="entry name" value="CYTOCHROME P450 508A4-RELATED"/>
    <property type="match status" value="1"/>
</dbReference>
<dbReference type="Proteomes" id="UP000826234">
    <property type="component" value="Unassembled WGS sequence"/>
</dbReference>
<evidence type="ECO:0000256" key="1">
    <source>
        <dbReference type="ARBA" id="ARBA00001971"/>
    </source>
</evidence>
<evidence type="ECO:0000256" key="5">
    <source>
        <dbReference type="ARBA" id="ARBA00023004"/>
    </source>
</evidence>
<proteinExistence type="inferred from homology"/>
<evidence type="ECO:0000313" key="8">
    <source>
        <dbReference type="Proteomes" id="UP000826234"/>
    </source>
</evidence>
<reference evidence="7 8" key="1">
    <citation type="journal article" date="2022" name="Gigascience">
        <title>A chromosome-level genome assembly and annotation of the desert horned lizard, Phrynosoma platyrhinos, provides insight into chromosomal rearrangements among reptiles.</title>
        <authorList>
            <person name="Koochekian N."/>
            <person name="Ascanio A."/>
            <person name="Farleigh K."/>
            <person name="Card D.C."/>
            <person name="Schield D.R."/>
            <person name="Castoe T.A."/>
            <person name="Jezkova T."/>
        </authorList>
    </citation>
    <scope>NUCLEOTIDE SEQUENCE [LARGE SCALE GENOMIC DNA]</scope>
    <source>
        <strain evidence="7">NK-2021</strain>
    </source>
</reference>
<sequence>MMEDAIPLASSKTKVKCNFMQNITAVFWTADPNKSPDKDGYIGDRGSASSLSVLLHIVLILQNVQEKSPLPPGPTPWLFLGNLLQKDVIPLDKSYPKVRSVVGELSPCSQNYSLVHKYGPIFTIWMGLKPAVVLCGYEMVKNALVAHAEEFGGRPPLPILKRVMMGQGFIMQKDAKWRDLRKFTVSTLREFGMGKKTMSERVQEEVLCLVKDITAVIQGKTFDLQKSITNAVSNVMCSVVIGKRFDCQNQIIAGHLCIAEKLISLFQTYLGMVCCSFCVVNLKKTSCELTYNQEDIVMSVFGLFVAGSTTTSDALNFAIFVKARLPHIQAKVQEEINEAIGISCVPRMEDWARMPFTNAVVHEIHQYRKVNNENFACSTTCCTEFRGFAIPQDTVIIPHITSVHFDPLKWETPEEFNPAHFLDEKGQFKKKDAFMPFSAGKRACPGEALARMELFLFFSTLLQNFHFQLVGEATDMDLLSIYDSYRNKILKLPIQATKRLL</sequence>
<dbReference type="SUPFAM" id="SSF48264">
    <property type="entry name" value="Cytochrome P450"/>
    <property type="match status" value="1"/>
</dbReference>
<keyword evidence="3 6" id="KW-0349">Heme</keyword>
<organism evidence="7 8">
    <name type="scientific">Phrynosoma platyrhinos</name>
    <name type="common">Desert horned lizard</name>
    <dbReference type="NCBI Taxonomy" id="52577"/>
    <lineage>
        <taxon>Eukaryota</taxon>
        <taxon>Metazoa</taxon>
        <taxon>Chordata</taxon>
        <taxon>Craniata</taxon>
        <taxon>Vertebrata</taxon>
        <taxon>Euteleostomi</taxon>
        <taxon>Lepidosauria</taxon>
        <taxon>Squamata</taxon>
        <taxon>Bifurcata</taxon>
        <taxon>Unidentata</taxon>
        <taxon>Episquamata</taxon>
        <taxon>Toxicofera</taxon>
        <taxon>Iguania</taxon>
        <taxon>Phrynosomatidae</taxon>
        <taxon>Phrynosomatinae</taxon>
        <taxon>Phrynosoma</taxon>
    </lineage>
</organism>
<dbReference type="InterPro" id="IPR002401">
    <property type="entry name" value="Cyt_P450_E_grp-I"/>
</dbReference>
<dbReference type="InterPro" id="IPR017972">
    <property type="entry name" value="Cyt_P450_CS"/>
</dbReference>
<dbReference type="PRINTS" id="PR00463">
    <property type="entry name" value="EP450I"/>
</dbReference>
<keyword evidence="4 6" id="KW-0479">Metal-binding</keyword>
<dbReference type="Gene3D" id="1.10.630.10">
    <property type="entry name" value="Cytochrome P450"/>
    <property type="match status" value="2"/>
</dbReference>
<dbReference type="InterPro" id="IPR050182">
    <property type="entry name" value="Cytochrome_P450_fam2"/>
</dbReference>
<keyword evidence="8" id="KW-1185">Reference proteome</keyword>
<dbReference type="InterPro" id="IPR001128">
    <property type="entry name" value="Cyt_P450"/>
</dbReference>
<dbReference type="Pfam" id="PF00067">
    <property type="entry name" value="p450"/>
    <property type="match status" value="2"/>
</dbReference>
<evidence type="ECO:0000256" key="4">
    <source>
        <dbReference type="ARBA" id="ARBA00022723"/>
    </source>
</evidence>
<accession>A0ABQ7TJE2</accession>
<keyword evidence="6" id="KW-0503">Monooxygenase</keyword>
<dbReference type="InterPro" id="IPR036396">
    <property type="entry name" value="Cyt_P450_sf"/>
</dbReference>
<comment type="caution">
    <text evidence="7">The sequence shown here is derived from an EMBL/GenBank/DDBJ whole genome shotgun (WGS) entry which is preliminary data.</text>
</comment>